<evidence type="ECO:0000313" key="2">
    <source>
        <dbReference type="Proteomes" id="UP000321304"/>
    </source>
</evidence>
<dbReference type="EMBL" id="VITY01000001">
    <property type="protein sequence ID" value="TWC07249.1"/>
    <property type="molecule type" value="Genomic_DNA"/>
</dbReference>
<dbReference type="AlphaFoldDB" id="A0A560MIV6"/>
<comment type="caution">
    <text evidence="1">The sequence shown here is derived from an EMBL/GenBank/DDBJ whole genome shotgun (WGS) entry which is preliminary data.</text>
</comment>
<organism evidence="1 2">
    <name type="scientific">Bradyrhizobium macuxiense</name>
    <dbReference type="NCBI Taxonomy" id="1755647"/>
    <lineage>
        <taxon>Bacteria</taxon>
        <taxon>Pseudomonadati</taxon>
        <taxon>Pseudomonadota</taxon>
        <taxon>Alphaproteobacteria</taxon>
        <taxon>Hyphomicrobiales</taxon>
        <taxon>Nitrobacteraceae</taxon>
        <taxon>Bradyrhizobium</taxon>
    </lineage>
</organism>
<accession>A0A560MIV6</accession>
<protein>
    <submittedName>
        <fullName evidence="1">Uncharacterized protein</fullName>
    </submittedName>
</protein>
<dbReference type="Proteomes" id="UP000321304">
    <property type="component" value="Unassembled WGS sequence"/>
</dbReference>
<gene>
    <name evidence="1" type="ORF">FBZ93_101541</name>
</gene>
<keyword evidence="2" id="KW-1185">Reference proteome</keyword>
<reference evidence="1 2" key="1">
    <citation type="submission" date="2019-06" db="EMBL/GenBank/DDBJ databases">
        <title>Genomic Encyclopedia of Type Strains, Phase IV (KMG-V): Genome sequencing to study the core and pangenomes of soil and plant-associated prokaryotes.</title>
        <authorList>
            <person name="Whitman W."/>
        </authorList>
    </citation>
    <scope>NUCLEOTIDE SEQUENCE [LARGE SCALE GENOMIC DNA]</scope>
    <source>
        <strain evidence="1 2">BR 10355</strain>
    </source>
</reference>
<sequence>MAAQAALISRLTPIGTEIASIASGFEFFCEFKTEKLGRAYRRDLIASVHSLCLQINAVLSSEMIEWE</sequence>
<name>A0A560MIV6_9BRAD</name>
<evidence type="ECO:0000313" key="1">
    <source>
        <dbReference type="EMBL" id="TWC07249.1"/>
    </source>
</evidence>
<proteinExistence type="predicted"/>